<proteinExistence type="predicted"/>
<evidence type="ECO:0000313" key="2">
    <source>
        <dbReference type="EMBL" id="AFP85341.1"/>
    </source>
</evidence>
<dbReference type="HOGENOM" id="CLU_029425_4_0_6"/>
<dbReference type="SUPFAM" id="SSF51261">
    <property type="entry name" value="Duplicated hybrid motif"/>
    <property type="match status" value="1"/>
</dbReference>
<dbReference type="FunFam" id="2.70.70.10:FF:000003">
    <property type="entry name" value="Murein hydrolase activator EnvC"/>
    <property type="match status" value="1"/>
</dbReference>
<dbReference type="GO" id="GO:0004222">
    <property type="term" value="F:metalloendopeptidase activity"/>
    <property type="evidence" value="ECO:0007669"/>
    <property type="project" value="TreeGrafter"/>
</dbReference>
<dbReference type="EMBL" id="CP003547">
    <property type="protein sequence ID" value="AFP85341.1"/>
    <property type="molecule type" value="Genomic_DNA"/>
</dbReference>
<dbReference type="Pfam" id="PF01551">
    <property type="entry name" value="Peptidase_M23"/>
    <property type="match status" value="1"/>
</dbReference>
<feature type="domain" description="M23ase beta-sheet core" evidence="1">
    <location>
        <begin position="309"/>
        <end position="402"/>
    </location>
</feature>
<reference evidence="2 3" key="1">
    <citation type="journal article" date="2012" name="Mol. Biol. Evol.">
        <title>Genome reduction and co-evolution between the primary and secondary bacterial symbionts of psyllids.</title>
        <authorList>
            <person name="Sloan D.B."/>
            <person name="Moran N.A."/>
        </authorList>
    </citation>
    <scope>NUCLEOTIDE SEQUENCE [LARGE SCALE GENOMIC DNA]</scope>
    <source>
        <strain evidence="2">Hcub_S</strain>
    </source>
</reference>
<accession>J3VTM9</accession>
<dbReference type="STRING" id="134287.A35E_00015"/>
<name>J3VTM9_9ENTR</name>
<organism evidence="2 3">
    <name type="scientific">secondary endosymbiont of Heteropsylla cubana</name>
    <dbReference type="NCBI Taxonomy" id="134287"/>
    <lineage>
        <taxon>Bacteria</taxon>
        <taxon>Pseudomonadati</taxon>
        <taxon>Pseudomonadota</taxon>
        <taxon>Gammaproteobacteria</taxon>
        <taxon>Enterobacterales</taxon>
        <taxon>Enterobacteriaceae</taxon>
        <taxon>aphid secondary symbionts</taxon>
    </lineage>
</organism>
<dbReference type="CDD" id="cd12797">
    <property type="entry name" value="M23_peptidase"/>
    <property type="match status" value="1"/>
</dbReference>
<dbReference type="KEGG" id="sehc:A35E_00015"/>
<dbReference type="Proteomes" id="UP000003937">
    <property type="component" value="Chromosome"/>
</dbReference>
<dbReference type="InterPro" id="IPR050570">
    <property type="entry name" value="Cell_wall_metabolism_enzyme"/>
</dbReference>
<dbReference type="InterPro" id="IPR016047">
    <property type="entry name" value="M23ase_b-sheet_dom"/>
</dbReference>
<keyword evidence="3" id="KW-1185">Reference proteome</keyword>
<dbReference type="PANTHER" id="PTHR21666:SF270">
    <property type="entry name" value="MUREIN HYDROLASE ACTIVATOR ENVC"/>
    <property type="match status" value="1"/>
</dbReference>
<dbReference type="InterPro" id="IPR011055">
    <property type="entry name" value="Dup_hybrid_motif"/>
</dbReference>
<dbReference type="AlphaFoldDB" id="J3VTM9"/>
<dbReference type="Gene3D" id="2.70.70.10">
    <property type="entry name" value="Glucose Permease (Domain IIA)"/>
    <property type="match status" value="1"/>
</dbReference>
<protein>
    <submittedName>
        <fullName evidence="2">Membrane-bound metallopeptidase</fullName>
    </submittedName>
</protein>
<dbReference type="PANTHER" id="PTHR21666">
    <property type="entry name" value="PEPTIDASE-RELATED"/>
    <property type="match status" value="1"/>
</dbReference>
<gene>
    <name evidence="2" type="ORF">A35E_00015</name>
</gene>
<sequence length="407" mass="47589" precursor="true">MIGNIRLKTIYIAYRKNQHRNTKIRALLYICILCFLNISHADSNIEKLKIIQKNISFKEDALQKQQQQHTKLVSYLKNQEYSINKSVRVLRHTQNTLKKLKSDIDHLALSIHQLHAYKTKHKQLLALQLNITFRKESDAKSKLIFNNQDNLYNKRMLIYLWYFNAERSKKINNLHHAKSYLEERKHSLEKKKYEQKLFLQLQRKQQIILERNRNNRKKALENLNLSIVENKKCLEKLYQNEIQLRNTVTSVKQKNITKNLNNNDMSTRNKDHLITYTGGLGRPERRKCWPVQGCTVHSFGEPQQGELYYKGLVISAKEGSEISSIASGRVIMADWLQGYGLMIVIDHGKGDMSLYGYTKNALVNVGEKVRSGQPIALVGTNNNEKISSLYFEIRRQGQAINPILWLR</sequence>
<evidence type="ECO:0000259" key="1">
    <source>
        <dbReference type="Pfam" id="PF01551"/>
    </source>
</evidence>
<dbReference type="OrthoDB" id="9784703at2"/>
<evidence type="ECO:0000313" key="3">
    <source>
        <dbReference type="Proteomes" id="UP000003937"/>
    </source>
</evidence>
<dbReference type="PATRIC" id="fig|134287.3.peg.15"/>